<sequence>MYRWILAIALLLFAGLAQAGMNVVATTSNMGMLARTVGGENVNVTVLAPPDRDAHYLSVRPNMMTHLRRADLVVSVGAELEIGWLPPAIDGAANPAVRPGRSGYFEAAAQVDRIGTDVVADRAQGDVHPEGNPHVYLDPVRMATIAEVLAERMGELDEANADAYAANAEAFADAVAARMDDWEAQAAQSPGALLYHEDADYLLERLGVELLGYVEPLPGVEPTASHLRDLVRQLEGSDGVILRAEFQPERGPAFMAEQLGWPHHALPTGVPVDGDQEDYLALIDRWVEAMVP</sequence>
<dbReference type="GO" id="GO:0030001">
    <property type="term" value="P:metal ion transport"/>
    <property type="evidence" value="ECO:0007669"/>
    <property type="project" value="InterPro"/>
</dbReference>
<dbReference type="PANTHER" id="PTHR42953">
    <property type="entry name" value="HIGH-AFFINITY ZINC UPTAKE SYSTEM PROTEIN ZNUA-RELATED"/>
    <property type="match status" value="1"/>
</dbReference>
<dbReference type="GO" id="GO:0046872">
    <property type="term" value="F:metal ion binding"/>
    <property type="evidence" value="ECO:0007669"/>
    <property type="project" value="InterPro"/>
</dbReference>
<dbReference type="SUPFAM" id="SSF53807">
    <property type="entry name" value="Helical backbone' metal receptor"/>
    <property type="match status" value="1"/>
</dbReference>
<dbReference type="AlphaFoldDB" id="A0A498C6L6"/>
<dbReference type="OrthoDB" id="9810636at2"/>
<keyword evidence="1" id="KW-0732">Signal</keyword>
<dbReference type="Proteomes" id="UP000275461">
    <property type="component" value="Unassembled WGS sequence"/>
</dbReference>
<comment type="caution">
    <text evidence="2">The sequence shown here is derived from an EMBL/GenBank/DDBJ whole genome shotgun (WGS) entry which is preliminary data.</text>
</comment>
<feature type="signal peptide" evidence="1">
    <location>
        <begin position="1"/>
        <end position="19"/>
    </location>
</feature>
<dbReference type="InterPro" id="IPR050492">
    <property type="entry name" value="Bact_metal-bind_prot9"/>
</dbReference>
<gene>
    <name evidence="2" type="ORF">DFR31_1841</name>
</gene>
<dbReference type="RefSeq" id="WP_121442373.1">
    <property type="nucleotide sequence ID" value="NZ_RCDA01000002.1"/>
</dbReference>
<accession>A0A498C6L6</accession>
<dbReference type="Gene3D" id="3.40.50.1980">
    <property type="entry name" value="Nitrogenase molybdenum iron protein domain"/>
    <property type="match status" value="2"/>
</dbReference>
<dbReference type="Pfam" id="PF01297">
    <property type="entry name" value="ZnuA"/>
    <property type="match status" value="1"/>
</dbReference>
<evidence type="ECO:0000313" key="3">
    <source>
        <dbReference type="Proteomes" id="UP000275461"/>
    </source>
</evidence>
<reference evidence="2 3" key="1">
    <citation type="submission" date="2018-10" db="EMBL/GenBank/DDBJ databases">
        <title>Genomic Encyclopedia of Type Strains, Phase IV (KMG-IV): sequencing the most valuable type-strain genomes for metagenomic binning, comparative biology and taxonomic classification.</title>
        <authorList>
            <person name="Goeker M."/>
        </authorList>
    </citation>
    <scope>NUCLEOTIDE SEQUENCE [LARGE SCALE GENOMIC DNA]</scope>
    <source>
        <strain evidence="2 3">DSM 12769</strain>
    </source>
</reference>
<evidence type="ECO:0000313" key="2">
    <source>
        <dbReference type="EMBL" id="RLK48730.1"/>
    </source>
</evidence>
<organism evidence="2 3">
    <name type="scientific">Alkalispirillum mobile</name>
    <dbReference type="NCBI Taxonomy" id="85925"/>
    <lineage>
        <taxon>Bacteria</taxon>
        <taxon>Pseudomonadati</taxon>
        <taxon>Pseudomonadota</taxon>
        <taxon>Gammaproteobacteria</taxon>
        <taxon>Chromatiales</taxon>
        <taxon>Ectothiorhodospiraceae</taxon>
        <taxon>Alkalispirillum</taxon>
    </lineage>
</organism>
<protein>
    <submittedName>
        <fullName evidence="2">Zinc/manganese transport system substrate-binding protein</fullName>
    </submittedName>
</protein>
<dbReference type="InterPro" id="IPR006127">
    <property type="entry name" value="ZnuA-like"/>
</dbReference>
<dbReference type="EMBL" id="RCDA01000002">
    <property type="protein sequence ID" value="RLK48730.1"/>
    <property type="molecule type" value="Genomic_DNA"/>
</dbReference>
<keyword evidence="3" id="KW-1185">Reference proteome</keyword>
<feature type="chain" id="PRO_5019717140" evidence="1">
    <location>
        <begin position="20"/>
        <end position="292"/>
    </location>
</feature>
<evidence type="ECO:0000256" key="1">
    <source>
        <dbReference type="SAM" id="SignalP"/>
    </source>
</evidence>
<dbReference type="PANTHER" id="PTHR42953:SF2">
    <property type="entry name" value="ADHESION PROTEIN"/>
    <property type="match status" value="1"/>
</dbReference>
<name>A0A498C6L6_9GAMM</name>
<proteinExistence type="predicted"/>